<dbReference type="GO" id="GO:0004386">
    <property type="term" value="F:helicase activity"/>
    <property type="evidence" value="ECO:0007669"/>
    <property type="project" value="UniProtKB-KW"/>
</dbReference>
<dbReference type="SUPFAM" id="SSF52540">
    <property type="entry name" value="P-loop containing nucleoside triphosphate hydrolases"/>
    <property type="match status" value="2"/>
</dbReference>
<protein>
    <submittedName>
        <fullName evidence="4">DEAD/DEAH box helicase</fullName>
    </submittedName>
</protein>
<dbReference type="CDD" id="cd18793">
    <property type="entry name" value="SF2_C_SNF"/>
    <property type="match status" value="1"/>
</dbReference>
<keyword evidence="4" id="KW-0547">Nucleotide-binding</keyword>
<dbReference type="SMART" id="SM00490">
    <property type="entry name" value="HELICc"/>
    <property type="match status" value="1"/>
</dbReference>
<keyword evidence="4" id="KW-0067">ATP-binding</keyword>
<dbReference type="InterPro" id="IPR001650">
    <property type="entry name" value="Helicase_C-like"/>
</dbReference>
<gene>
    <name evidence="4" type="ORF">HGA05_19325</name>
</gene>
<dbReference type="InterPro" id="IPR014001">
    <property type="entry name" value="Helicase_ATP-bd"/>
</dbReference>
<comment type="caution">
    <text evidence="4">The sequence shown here is derived from an EMBL/GenBank/DDBJ whole genome shotgun (WGS) entry which is preliminary data.</text>
</comment>
<name>A0A846WQ13_9ACTN</name>
<evidence type="ECO:0000259" key="2">
    <source>
        <dbReference type="PROSITE" id="PS51192"/>
    </source>
</evidence>
<dbReference type="RefSeq" id="WP_006367598.1">
    <property type="nucleotide sequence ID" value="NZ_JAAXPC010000012.1"/>
</dbReference>
<dbReference type="InterPro" id="IPR027417">
    <property type="entry name" value="P-loop_NTPase"/>
</dbReference>
<dbReference type="CDD" id="cd18012">
    <property type="entry name" value="DEXQc_arch_SWI2_SNF2"/>
    <property type="match status" value="1"/>
</dbReference>
<accession>A0A846WQ13</accession>
<dbReference type="PROSITE" id="PS51192">
    <property type="entry name" value="HELICASE_ATP_BIND_1"/>
    <property type="match status" value="1"/>
</dbReference>
<dbReference type="GO" id="GO:0016787">
    <property type="term" value="F:hydrolase activity"/>
    <property type="evidence" value="ECO:0007669"/>
    <property type="project" value="UniProtKB-KW"/>
</dbReference>
<evidence type="ECO:0000256" key="1">
    <source>
        <dbReference type="ARBA" id="ARBA00022801"/>
    </source>
</evidence>
<dbReference type="AlphaFoldDB" id="A0A846WQ13"/>
<feature type="domain" description="Helicase ATP-binding" evidence="2">
    <location>
        <begin position="517"/>
        <end position="682"/>
    </location>
</feature>
<dbReference type="EMBL" id="JAAXPC010000012">
    <property type="protein sequence ID" value="NKY03724.1"/>
    <property type="molecule type" value="Genomic_DNA"/>
</dbReference>
<sequence length="989" mass="106464">MASTLATRSGEPSAPGGSVAGLHALWRPGVGLAVWEDATRTGELPDPLRSLLAGKRFRRQIDIIDDAGRRDFVATMTLGTASAVSFLDATRSLPVAGDIAWYRHLVDGVRRFVGAGAVAPTLADIAGETVFRWAPLPTSAWRAWSAVITGGAPGALADNGGAAALMDFAAEVVDHECRCRIDASASRLGAANPTTPLIAALVGDGAVPPAATRPAATSAWAGWGTSAAADEASLIFRLHEPDDPDSPIDDLGPDDDIDRVRTDPDRLRWRLAVCRRSIDGHVAPVLPGRLDATALDEVTTELAAAVRAFPELHQADPDRTSLDYLLSTELAERLFITGAAALADAGFPVLLPRTIAEVRPSLTMRARPVVGGGAPARMVGLREIREFEWRLALGDGPDAITLGEADLDELSRQKSDLVRIRGVWVRAEGARLSRAAAYVKSQRALAGSGDAPDMGELLGLVAGDTDSLPVPVSAVRGLDWLDEIAETGALRPQPIPPPELLAASLRPYQQRGLEWLAHLARRGIGGVLADDMGLGKTVQVIALLAHEAHTADTATRSPTLIVCPMSVVGNWSAELARFAPSMPVAVHHGPDRAKGAAFAAVHGSAEVVLTTFAIATRDRELLATHPWRHLVVDEAQHVKNVRTAAAKALRSIPADHRIALTGTPVENRLEDLRAVIDLVNPGLLGSASTFRSRFAEPIERDRDPDALARLAALTRPFILRREKTDPSIITDLPEKTEITVRANLTVEQAALYRAVIDDLMAALRDKQQRALRRRTVLAALTRLKQICNHPAHYLADGTPLVRRGVHRSGKLELLDDIATTLVAEGDQALVFTQFAAFGELLSAWLTELLGTEIPLLHGGLARGDRDRLVDRFQHGDTGIRPPILIATLKAGGTGLNLTAANHVVHVDRWWNPAVEDQATDRAYRIGQRQRVHVRRFVCVGTLEERVDDLIAKKRELSRLTVSAGEAWMGDLGNDELFELFRLREDAVSE</sequence>
<keyword evidence="4" id="KW-0347">Helicase</keyword>
<evidence type="ECO:0000313" key="4">
    <source>
        <dbReference type="EMBL" id="NKY03724.1"/>
    </source>
</evidence>
<proteinExistence type="predicted"/>
<keyword evidence="1" id="KW-0378">Hydrolase</keyword>
<dbReference type="Gene3D" id="3.40.50.300">
    <property type="entry name" value="P-loop containing nucleotide triphosphate hydrolases"/>
    <property type="match status" value="1"/>
</dbReference>
<reference evidence="4 5" key="1">
    <citation type="submission" date="2020-04" db="EMBL/GenBank/DDBJ databases">
        <title>MicrobeNet Type strains.</title>
        <authorList>
            <person name="Nicholson A.C."/>
        </authorList>
    </citation>
    <scope>NUCLEOTIDE SEQUENCE [LARGE SCALE GENOMIC DNA]</scope>
    <source>
        <strain evidence="4 5">ATCC BAA-14</strain>
    </source>
</reference>
<dbReference type="InterPro" id="IPR038718">
    <property type="entry name" value="SNF2-like_sf"/>
</dbReference>
<dbReference type="Pfam" id="PF12419">
    <property type="entry name" value="DUF3670"/>
    <property type="match status" value="1"/>
</dbReference>
<dbReference type="Pfam" id="PF00176">
    <property type="entry name" value="SNF2-rel_dom"/>
    <property type="match status" value="1"/>
</dbReference>
<dbReference type="InterPro" id="IPR022138">
    <property type="entry name" value="DUF3670"/>
</dbReference>
<evidence type="ECO:0000259" key="3">
    <source>
        <dbReference type="PROSITE" id="PS51194"/>
    </source>
</evidence>
<feature type="domain" description="Helicase C-terminal" evidence="3">
    <location>
        <begin position="813"/>
        <end position="972"/>
    </location>
</feature>
<evidence type="ECO:0000313" key="5">
    <source>
        <dbReference type="Proteomes" id="UP000563898"/>
    </source>
</evidence>
<dbReference type="PROSITE" id="PS51194">
    <property type="entry name" value="HELICASE_CTER"/>
    <property type="match status" value="1"/>
</dbReference>
<dbReference type="SMART" id="SM00487">
    <property type="entry name" value="DEXDc"/>
    <property type="match status" value="1"/>
</dbReference>
<dbReference type="InterPro" id="IPR000330">
    <property type="entry name" value="SNF2_N"/>
</dbReference>
<dbReference type="InterPro" id="IPR049730">
    <property type="entry name" value="SNF2/RAD54-like_C"/>
</dbReference>
<dbReference type="PANTHER" id="PTHR10799">
    <property type="entry name" value="SNF2/RAD54 HELICASE FAMILY"/>
    <property type="match status" value="1"/>
</dbReference>
<dbReference type="GO" id="GO:0005524">
    <property type="term" value="F:ATP binding"/>
    <property type="evidence" value="ECO:0007669"/>
    <property type="project" value="InterPro"/>
</dbReference>
<dbReference type="Proteomes" id="UP000563898">
    <property type="component" value="Unassembled WGS sequence"/>
</dbReference>
<dbReference type="Pfam" id="PF00271">
    <property type="entry name" value="Helicase_C"/>
    <property type="match status" value="1"/>
</dbReference>
<organism evidence="4 5">
    <name type="scientific">Gordonia polyisoprenivorans</name>
    <dbReference type="NCBI Taxonomy" id="84595"/>
    <lineage>
        <taxon>Bacteria</taxon>
        <taxon>Bacillati</taxon>
        <taxon>Actinomycetota</taxon>
        <taxon>Actinomycetes</taxon>
        <taxon>Mycobacteriales</taxon>
        <taxon>Gordoniaceae</taxon>
        <taxon>Gordonia</taxon>
    </lineage>
</organism>
<dbReference type="Gene3D" id="3.40.50.10810">
    <property type="entry name" value="Tandem AAA-ATPase domain"/>
    <property type="match status" value="1"/>
</dbReference>